<proteinExistence type="inferred from homology"/>
<dbReference type="InterPro" id="IPR043129">
    <property type="entry name" value="ATPase_NBD"/>
</dbReference>
<comment type="similarity">
    <text evidence="1">Belongs to the ROK (NagC/XylR) family.</text>
</comment>
<dbReference type="PANTHER" id="PTHR18964:SF173">
    <property type="entry name" value="GLUCOKINASE"/>
    <property type="match status" value="1"/>
</dbReference>
<reference evidence="2 3" key="1">
    <citation type="submission" date="2019-07" db="EMBL/GenBank/DDBJ databases">
        <title>Cryptosporangium phraense sp. nov., isolated from plant litter.</title>
        <authorList>
            <person name="Suriyachadkun C."/>
        </authorList>
    </citation>
    <scope>NUCLEOTIDE SEQUENCE [LARGE SCALE GENOMIC DNA]</scope>
    <source>
        <strain evidence="2 3">A-T 5661</strain>
    </source>
</reference>
<evidence type="ECO:0000256" key="1">
    <source>
        <dbReference type="ARBA" id="ARBA00006479"/>
    </source>
</evidence>
<dbReference type="Gene3D" id="3.30.420.40">
    <property type="match status" value="2"/>
</dbReference>
<name>A0A545AIR0_9ACTN</name>
<dbReference type="InterPro" id="IPR000600">
    <property type="entry name" value="ROK"/>
</dbReference>
<comment type="caution">
    <text evidence="2">The sequence shown here is derived from an EMBL/GenBank/DDBJ whole genome shotgun (WGS) entry which is preliminary data.</text>
</comment>
<dbReference type="AlphaFoldDB" id="A0A545AIR0"/>
<dbReference type="Proteomes" id="UP000317982">
    <property type="component" value="Unassembled WGS sequence"/>
</dbReference>
<dbReference type="InterPro" id="IPR036390">
    <property type="entry name" value="WH_DNA-bd_sf"/>
</dbReference>
<dbReference type="Gene3D" id="1.10.10.10">
    <property type="entry name" value="Winged helix-like DNA-binding domain superfamily/Winged helix DNA-binding domain"/>
    <property type="match status" value="1"/>
</dbReference>
<dbReference type="EMBL" id="VIRS01000029">
    <property type="protein sequence ID" value="TQS41217.1"/>
    <property type="molecule type" value="Genomic_DNA"/>
</dbReference>
<sequence>MRLVRSGQASSRSDIARITHVSASTAATRVEALIDIGLLHETGAGRSRGGRRPRRLELRTDAGVVAAADLGANHATLALFDFGGALLEERSLPMDIADGPERVLGWVVEQVRALRTASDAPLAGLTVGVPGPVDFRAGRVVSPSRMPGWNGADVPALTKALVDVPVLVENDANLMALGEFSAAPDGCEHLVFLKAGSGIGCGVIASGALHRGARGAAGDISHAPVSDQQDVPCSCGRNGCLDAVASGAALARKLAEAGFDVQGTAGVVEIAKNAEPVSARMFRDAGRATADVLATIVNFFNPDTLVLGGQLSQAEPYVASIRSTLYERCLPMAVEKLTITPSRAGRRTGVIGGGQLMLEHLFDPNRVNALAQA</sequence>
<dbReference type="Pfam" id="PF00480">
    <property type="entry name" value="ROK"/>
    <property type="match status" value="1"/>
</dbReference>
<dbReference type="SUPFAM" id="SSF46785">
    <property type="entry name" value="Winged helix' DNA-binding domain"/>
    <property type="match status" value="1"/>
</dbReference>
<organism evidence="2 3">
    <name type="scientific">Cryptosporangium phraense</name>
    <dbReference type="NCBI Taxonomy" id="2593070"/>
    <lineage>
        <taxon>Bacteria</taxon>
        <taxon>Bacillati</taxon>
        <taxon>Actinomycetota</taxon>
        <taxon>Actinomycetes</taxon>
        <taxon>Cryptosporangiales</taxon>
        <taxon>Cryptosporangiaceae</taxon>
        <taxon>Cryptosporangium</taxon>
    </lineage>
</organism>
<dbReference type="InterPro" id="IPR036388">
    <property type="entry name" value="WH-like_DNA-bd_sf"/>
</dbReference>
<dbReference type="SUPFAM" id="SSF53067">
    <property type="entry name" value="Actin-like ATPase domain"/>
    <property type="match status" value="1"/>
</dbReference>
<dbReference type="PANTHER" id="PTHR18964">
    <property type="entry name" value="ROK (REPRESSOR, ORF, KINASE) FAMILY"/>
    <property type="match status" value="1"/>
</dbReference>
<accession>A0A545AIR0</accession>
<dbReference type="InParanoid" id="A0A545AIR0"/>
<evidence type="ECO:0000313" key="3">
    <source>
        <dbReference type="Proteomes" id="UP000317982"/>
    </source>
</evidence>
<gene>
    <name evidence="2" type="ORF">FL583_31045</name>
</gene>
<dbReference type="OrthoDB" id="3189808at2"/>
<evidence type="ECO:0000313" key="2">
    <source>
        <dbReference type="EMBL" id="TQS41217.1"/>
    </source>
</evidence>
<keyword evidence="3" id="KW-1185">Reference proteome</keyword>
<protein>
    <submittedName>
        <fullName evidence="2">ROK family protein</fullName>
    </submittedName>
</protein>